<sequence length="750" mass="79191">MNHSFTPAATPADEPNGYDDNEIVNHSANAHMNDLLAARLVSRRQALRGGVSVTAGALLGGLSLTACGGSGDDDAPATPATPATPVDTPKALALGFTAVAKNRNDLVTVPAGYQVSVLHALGDPLHWGDASWADNGSESADSYNRRIGDGHDGMHYFGLSEAGAYQADRSDRGLLCVNHEYVVGPYALHPNGRTIVDNVRTVPAEVEKEIYAHGVSICEVRRGAAGTAMSLVRGSRYNRRVTSATEMDIAGPARGSALMATKFSPTGVKARGTNNNCANGYTPWGTYLTCEENYLNVLARAANDDALRTPKEIVALARYGLPQNRRSPYLWDTAGSDDLFARWSSSVTGASASADYRNVFNTFGWVVEIDPFNPDATPVKRTALGRFNHEGAWPAPAVAGQPIVIYMGDDSRGEYIYKFVSKAPWDAKDVGGGVAAGAKYLDEGTLYVARFNADGSGQWLELTHGKNGLTAANATYAFADQADVVTHARLAADVLGATKMDRPEWGGVNPLNGEAYMTLTNNSNRVAATATPSGSQVKVDAANPRAYTDTYANADGSTRNSAGNVNGHIIRWREAGTGNAAASFAWDVYLFGAQSDAAADVNLSGLTAVNDFSSPDGLHFDERGLLWIQTDDGAYTDVTNCMMLAAVPGRVGDGGSATAAGGAVTRKGANATEQTVRRFLVGPVECEITGIALTPDHKTLFFNVQHPGEDGTLAAPTSHWPDRQTNAASTRRPRSATVVVTRTDGGEIGI</sequence>
<dbReference type="PANTHER" id="PTHR35399:SF2">
    <property type="entry name" value="DUF839 DOMAIN-CONTAINING PROTEIN"/>
    <property type="match status" value="1"/>
</dbReference>
<proteinExistence type="predicted"/>
<dbReference type="PROSITE" id="PS51318">
    <property type="entry name" value="TAT"/>
    <property type="match status" value="1"/>
</dbReference>
<dbReference type="InterPro" id="IPR008557">
    <property type="entry name" value="PhoX"/>
</dbReference>
<dbReference type="Pfam" id="PF05787">
    <property type="entry name" value="PhoX"/>
    <property type="match status" value="1"/>
</dbReference>
<accession>A0ABU5IEC3</accession>
<organism evidence="2 3">
    <name type="scientific">Azohydromonas lata</name>
    <dbReference type="NCBI Taxonomy" id="45677"/>
    <lineage>
        <taxon>Bacteria</taxon>
        <taxon>Pseudomonadati</taxon>
        <taxon>Pseudomonadota</taxon>
        <taxon>Betaproteobacteria</taxon>
        <taxon>Burkholderiales</taxon>
        <taxon>Sphaerotilaceae</taxon>
        <taxon>Azohydromonas</taxon>
    </lineage>
</organism>
<dbReference type="PANTHER" id="PTHR35399">
    <property type="entry name" value="SLR8030 PROTEIN"/>
    <property type="match status" value="1"/>
</dbReference>
<gene>
    <name evidence="2" type="ORF">SM757_12830</name>
</gene>
<feature type="region of interest" description="Disordered" evidence="1">
    <location>
        <begin position="712"/>
        <end position="733"/>
    </location>
</feature>
<reference evidence="2 3" key="1">
    <citation type="submission" date="2023-11" db="EMBL/GenBank/DDBJ databases">
        <title>Draft genome of Azohydromonas lata strain H1 (DSM1123), a polyhydroxyalkanoate producer.</title>
        <authorList>
            <person name="Traversa D."/>
            <person name="D'Addabbo P."/>
            <person name="Pazzani C."/>
            <person name="Manzari C."/>
            <person name="Chiara M."/>
            <person name="Scrascia M."/>
        </authorList>
    </citation>
    <scope>NUCLEOTIDE SEQUENCE [LARGE SCALE GENOMIC DNA]</scope>
    <source>
        <strain evidence="2 3">H1</strain>
    </source>
</reference>
<dbReference type="Proteomes" id="UP001293718">
    <property type="component" value="Unassembled WGS sequence"/>
</dbReference>
<dbReference type="EMBL" id="JAXOJX010000018">
    <property type="protein sequence ID" value="MDZ5457457.1"/>
    <property type="molecule type" value="Genomic_DNA"/>
</dbReference>
<name>A0ABU5IEC3_9BURK</name>
<evidence type="ECO:0000313" key="3">
    <source>
        <dbReference type="Proteomes" id="UP001293718"/>
    </source>
</evidence>
<dbReference type="InterPro" id="IPR006311">
    <property type="entry name" value="TAT_signal"/>
</dbReference>
<evidence type="ECO:0000256" key="1">
    <source>
        <dbReference type="SAM" id="MobiDB-lite"/>
    </source>
</evidence>
<keyword evidence="3" id="KW-1185">Reference proteome</keyword>
<evidence type="ECO:0000313" key="2">
    <source>
        <dbReference type="EMBL" id="MDZ5457457.1"/>
    </source>
</evidence>
<dbReference type="SUPFAM" id="SSF63829">
    <property type="entry name" value="Calcium-dependent phosphotriesterase"/>
    <property type="match status" value="1"/>
</dbReference>
<feature type="region of interest" description="Disordered" evidence="1">
    <location>
        <begin position="1"/>
        <end position="23"/>
    </location>
</feature>
<dbReference type="RefSeq" id="WP_322465761.1">
    <property type="nucleotide sequence ID" value="NZ_JAXOJX010000018.1"/>
</dbReference>
<protein>
    <submittedName>
        <fullName evidence="2">PhoX family phosphatase</fullName>
    </submittedName>
</protein>
<comment type="caution">
    <text evidence="2">The sequence shown here is derived from an EMBL/GenBank/DDBJ whole genome shotgun (WGS) entry which is preliminary data.</text>
</comment>